<name>A0A182IKF9_ANOAO</name>
<protein>
    <submittedName>
        <fullName evidence="2">Uncharacterized protein</fullName>
    </submittedName>
</protein>
<dbReference type="AlphaFoldDB" id="A0A182IKF9"/>
<evidence type="ECO:0000313" key="2">
    <source>
        <dbReference type="EnsemblMetazoa" id="AATE000846-PA.1"/>
    </source>
</evidence>
<feature type="region of interest" description="Disordered" evidence="1">
    <location>
        <begin position="1"/>
        <end position="31"/>
    </location>
</feature>
<sequence>MWFSSTLPPFGEILNRRKPPPPPELDGPGAAGPSFVGEVSLLLPAPFSAALLRPLKKSDTFSMMLLRRSRSFRLLDRLGLAPKQPVLGREAQVLVRFQPRPGARLLTQLVGGQRLGVRGRTTSRTGRDELRLHGRGTTATTTVAGNGSGRIADGLPRARLLDGPEHGHAAGVGAVLWLTAAHGRRSWRLRLLRHARREELIHGQQNALAYACCLPFARGRPRTAHDRAGARRCADVPDEQRVVAIPAAVEPLLRVQLLLGLQLVHHQIVDDVLLLHALQRQLLHLLLQTLHCLTGGTLEIARRHRPIGVRHRRHRARGAFIKLLHGAPPTSSARLSESRRTSFRSRLAIDTLRTGSEGAFLPSCFDELNEVTLPCPLLLPSPVTTRGIMLTSELWLLSRVTPTIVSASLSSVVVVLVVVVLPVIVGPIADVPVEEPASISRLSSSMSPGAGSAEPMRAGTVERVAPSVPATAPPSSLSAAEAARAASVKKIRALLDVVHPAGELLVDGLHHLQRHGSSARLHRRRIERPLRFHPRVHNLHVAAVAQHHPVGGRVRLDAALLLRARVHELDVLQGQIADDAVLCSARQLGERLRGTGPISIDQPLLLLLLLLLLW</sequence>
<accession>A0A182IKF9</accession>
<organism evidence="2">
    <name type="scientific">Anopheles atroparvus</name>
    <name type="common">European mosquito</name>
    <dbReference type="NCBI Taxonomy" id="41427"/>
    <lineage>
        <taxon>Eukaryota</taxon>
        <taxon>Metazoa</taxon>
        <taxon>Ecdysozoa</taxon>
        <taxon>Arthropoda</taxon>
        <taxon>Hexapoda</taxon>
        <taxon>Insecta</taxon>
        <taxon>Pterygota</taxon>
        <taxon>Neoptera</taxon>
        <taxon>Endopterygota</taxon>
        <taxon>Diptera</taxon>
        <taxon>Nematocera</taxon>
        <taxon>Culicoidea</taxon>
        <taxon>Culicidae</taxon>
        <taxon>Anophelinae</taxon>
        <taxon>Anopheles</taxon>
    </lineage>
</organism>
<evidence type="ECO:0000256" key="1">
    <source>
        <dbReference type="SAM" id="MobiDB-lite"/>
    </source>
</evidence>
<dbReference type="VEuPathDB" id="VectorBase:AATE000846"/>
<proteinExistence type="predicted"/>
<reference evidence="2" key="1">
    <citation type="submission" date="2022-08" db="UniProtKB">
        <authorList>
            <consortium name="EnsemblMetazoa"/>
        </authorList>
    </citation>
    <scope>IDENTIFICATION</scope>
    <source>
        <strain evidence="2">EBRO</strain>
    </source>
</reference>
<dbReference type="EnsemblMetazoa" id="AATE000846-RA">
    <property type="protein sequence ID" value="AATE000846-PA.1"/>
    <property type="gene ID" value="AATE000846"/>
</dbReference>